<dbReference type="EMBL" id="AP023355">
    <property type="protein sequence ID" value="BCJ33690.1"/>
    <property type="molecule type" value="Genomic_DNA"/>
</dbReference>
<comment type="similarity">
    <text evidence="1 8">Belongs to the SOS response-associated peptidase family.</text>
</comment>
<dbReference type="SUPFAM" id="SSF143081">
    <property type="entry name" value="BB1717-like"/>
    <property type="match status" value="1"/>
</dbReference>
<dbReference type="GO" id="GO:0008233">
    <property type="term" value="F:peptidase activity"/>
    <property type="evidence" value="ECO:0007669"/>
    <property type="project" value="UniProtKB-KW"/>
</dbReference>
<dbReference type="EC" id="3.4.-.-" evidence="8"/>
<keyword evidence="5" id="KW-0190">Covalent protein-DNA linkage</keyword>
<dbReference type="GO" id="GO:0106300">
    <property type="term" value="P:protein-DNA covalent cross-linking repair"/>
    <property type="evidence" value="ECO:0007669"/>
    <property type="project" value="InterPro"/>
</dbReference>
<keyword evidence="4 8" id="KW-0378">Hydrolase</keyword>
<dbReference type="Gene3D" id="3.90.1680.10">
    <property type="entry name" value="SOS response associated peptidase-like"/>
    <property type="match status" value="1"/>
</dbReference>
<dbReference type="PANTHER" id="PTHR13604:SF0">
    <property type="entry name" value="ABASIC SITE PROCESSING PROTEIN HMCES"/>
    <property type="match status" value="1"/>
</dbReference>
<keyword evidence="2 8" id="KW-0645">Protease</keyword>
<dbReference type="KEGG" id="atl:Athai_11930"/>
<proteinExistence type="inferred from homology"/>
<evidence type="ECO:0000256" key="4">
    <source>
        <dbReference type="ARBA" id="ARBA00022801"/>
    </source>
</evidence>
<evidence type="ECO:0000313" key="9">
    <source>
        <dbReference type="EMBL" id="BCJ33690.1"/>
    </source>
</evidence>
<dbReference type="GO" id="GO:0003697">
    <property type="term" value="F:single-stranded DNA binding"/>
    <property type="evidence" value="ECO:0007669"/>
    <property type="project" value="InterPro"/>
</dbReference>
<dbReference type="InterPro" id="IPR036590">
    <property type="entry name" value="SRAP-like"/>
</dbReference>
<evidence type="ECO:0000256" key="5">
    <source>
        <dbReference type="ARBA" id="ARBA00023124"/>
    </source>
</evidence>
<dbReference type="AlphaFoldDB" id="A0A7R7DL46"/>
<evidence type="ECO:0000256" key="1">
    <source>
        <dbReference type="ARBA" id="ARBA00008136"/>
    </source>
</evidence>
<dbReference type="Pfam" id="PF02586">
    <property type="entry name" value="SRAP"/>
    <property type="match status" value="1"/>
</dbReference>
<protein>
    <recommendedName>
        <fullName evidence="8">Abasic site processing protein</fullName>
        <ecNumber evidence="8">3.4.-.-</ecNumber>
    </recommendedName>
</protein>
<dbReference type="InterPro" id="IPR003738">
    <property type="entry name" value="SRAP"/>
</dbReference>
<dbReference type="GO" id="GO:0016829">
    <property type="term" value="F:lyase activity"/>
    <property type="evidence" value="ECO:0007669"/>
    <property type="project" value="UniProtKB-KW"/>
</dbReference>
<evidence type="ECO:0000313" key="10">
    <source>
        <dbReference type="Proteomes" id="UP000611640"/>
    </source>
</evidence>
<name>A0A7R7DL46_9ACTN</name>
<evidence type="ECO:0000256" key="2">
    <source>
        <dbReference type="ARBA" id="ARBA00022670"/>
    </source>
</evidence>
<keyword evidence="7" id="KW-0456">Lyase</keyword>
<gene>
    <name evidence="9" type="ORF">Athai_11930</name>
</gene>
<evidence type="ECO:0000256" key="8">
    <source>
        <dbReference type="RuleBase" id="RU364100"/>
    </source>
</evidence>
<dbReference type="Proteomes" id="UP000611640">
    <property type="component" value="Chromosome"/>
</dbReference>
<keyword evidence="6" id="KW-0238">DNA-binding</keyword>
<dbReference type="GO" id="GO:0006508">
    <property type="term" value="P:proteolysis"/>
    <property type="evidence" value="ECO:0007669"/>
    <property type="project" value="UniProtKB-KW"/>
</dbReference>
<organism evidence="9 10">
    <name type="scientific">Actinocatenispora thailandica</name>
    <dbReference type="NCBI Taxonomy" id="227318"/>
    <lineage>
        <taxon>Bacteria</taxon>
        <taxon>Bacillati</taxon>
        <taxon>Actinomycetota</taxon>
        <taxon>Actinomycetes</taxon>
        <taxon>Micromonosporales</taxon>
        <taxon>Micromonosporaceae</taxon>
        <taxon>Actinocatenispora</taxon>
    </lineage>
</organism>
<dbReference type="PANTHER" id="PTHR13604">
    <property type="entry name" value="DC12-RELATED"/>
    <property type="match status" value="1"/>
</dbReference>
<keyword evidence="10" id="KW-1185">Reference proteome</keyword>
<accession>A0A7R7DL46</accession>
<keyword evidence="3" id="KW-0227">DNA damage</keyword>
<evidence type="ECO:0000256" key="3">
    <source>
        <dbReference type="ARBA" id="ARBA00022763"/>
    </source>
</evidence>
<reference evidence="9 10" key="1">
    <citation type="submission" date="2020-08" db="EMBL/GenBank/DDBJ databases">
        <title>Whole genome shotgun sequence of Actinocatenispora thailandica NBRC 105041.</title>
        <authorList>
            <person name="Komaki H."/>
            <person name="Tamura T."/>
        </authorList>
    </citation>
    <scope>NUCLEOTIDE SEQUENCE [LARGE SCALE GENOMIC DNA]</scope>
    <source>
        <strain evidence="9 10">NBRC 105041</strain>
    </source>
</reference>
<evidence type="ECO:0000256" key="6">
    <source>
        <dbReference type="ARBA" id="ARBA00023125"/>
    </source>
</evidence>
<sequence length="242" mass="26270">MSYPTVSLHAMCGRYDSHRSTDDLSAYFDADDDTGGAVPGRYNTAPTQPVRIVVYDPERERRTIQAARWGLVPFWAKDPSIGSRMINARAETVTEKPAYRSAVRSMRALVPMDGWFEWRVGESGKQPCYLVPRDAGLLTAAGLYSWWDGPDGRLLSCTIITTAAVGELRTVHQRMPLLLAGEDRAGWLAPGADAADLLSVPPSDELVAGLEIRPVGGAVGSVRNEGPHLLDPVPEPAPATLF</sequence>
<evidence type="ECO:0000256" key="7">
    <source>
        <dbReference type="ARBA" id="ARBA00023239"/>
    </source>
</evidence>